<evidence type="ECO:0000313" key="5">
    <source>
        <dbReference type="EMBL" id="ESK92709.1"/>
    </source>
</evidence>
<dbReference type="PRINTS" id="PR00080">
    <property type="entry name" value="SDRFAMILY"/>
</dbReference>
<dbReference type="GO" id="GO:0016491">
    <property type="term" value="F:oxidoreductase activity"/>
    <property type="evidence" value="ECO:0007669"/>
    <property type="project" value="UniProtKB-KW"/>
</dbReference>
<accession>V2YLZ9</accession>
<dbReference type="HOGENOM" id="CLU_010194_9_0_1"/>
<dbReference type="PANTHER" id="PTHR43963:SF6">
    <property type="entry name" value="CHAIN DEHYDROGENASE FAMILY PROTEIN, PUTATIVE (AFU_ORTHOLOGUE AFUA_3G15350)-RELATED"/>
    <property type="match status" value="1"/>
</dbReference>
<keyword evidence="6" id="KW-1185">Reference proteome</keyword>
<comment type="similarity">
    <text evidence="1 4">Belongs to the short-chain dehydrogenases/reductases (SDR) family.</text>
</comment>
<evidence type="ECO:0000313" key="6">
    <source>
        <dbReference type="Proteomes" id="UP000017559"/>
    </source>
</evidence>
<dbReference type="KEGG" id="mrr:Moror_15962"/>
<evidence type="ECO:0000256" key="2">
    <source>
        <dbReference type="ARBA" id="ARBA00022857"/>
    </source>
</evidence>
<organism evidence="5 6">
    <name type="scientific">Moniliophthora roreri (strain MCA 2997)</name>
    <name type="common">Cocoa frosty pod rot fungus</name>
    <name type="synonym">Crinipellis roreri</name>
    <dbReference type="NCBI Taxonomy" id="1381753"/>
    <lineage>
        <taxon>Eukaryota</taxon>
        <taxon>Fungi</taxon>
        <taxon>Dikarya</taxon>
        <taxon>Basidiomycota</taxon>
        <taxon>Agaricomycotina</taxon>
        <taxon>Agaricomycetes</taxon>
        <taxon>Agaricomycetidae</taxon>
        <taxon>Agaricales</taxon>
        <taxon>Marasmiineae</taxon>
        <taxon>Marasmiaceae</taxon>
        <taxon>Moniliophthora</taxon>
    </lineage>
</organism>
<dbReference type="OrthoDB" id="9876299at2759"/>
<dbReference type="PRINTS" id="PR00081">
    <property type="entry name" value="GDHRDH"/>
</dbReference>
<evidence type="ECO:0000256" key="3">
    <source>
        <dbReference type="ARBA" id="ARBA00023002"/>
    </source>
</evidence>
<dbReference type="EMBL" id="AWSO01000259">
    <property type="protein sequence ID" value="ESK92709.1"/>
    <property type="molecule type" value="Genomic_DNA"/>
</dbReference>
<dbReference type="Proteomes" id="UP000017559">
    <property type="component" value="Unassembled WGS sequence"/>
</dbReference>
<protein>
    <submittedName>
        <fullName evidence="5">Short-chain dehydrogenase reductase sdr</fullName>
    </submittedName>
</protein>
<evidence type="ECO:0000256" key="4">
    <source>
        <dbReference type="RuleBase" id="RU000363"/>
    </source>
</evidence>
<comment type="caution">
    <text evidence="5">The sequence shown here is derived from an EMBL/GenBank/DDBJ whole genome shotgun (WGS) entry which is preliminary data.</text>
</comment>
<dbReference type="Gene3D" id="3.40.50.720">
    <property type="entry name" value="NAD(P)-binding Rossmann-like Domain"/>
    <property type="match status" value="1"/>
</dbReference>
<sequence>MSDSYTRVILVTGANTGIGLALVKLLAERGHTVCLGARDEAKGKEAQAALKEDHGLTVHFVQLDITDRTSIEKARDFIEQEGHLDVLVNNPAVANKEFLEPSKSDSTDYQHTFDTNFFGIIQSTSAFAPLILKAPIGHRTVINVSSGAGSNAYAAAESQTFKMFGVEVWSYSINAYSASKAALDSYTIALAHELSKEKIRINAICPRLTSTNLNNHAKEGKTPEEGAGYILPWVLLGPEDDDKYCKYLNSGQPLPW</sequence>
<dbReference type="Pfam" id="PF00106">
    <property type="entry name" value="adh_short"/>
    <property type="match status" value="2"/>
</dbReference>
<dbReference type="InterPro" id="IPR036291">
    <property type="entry name" value="NAD(P)-bd_dom_sf"/>
</dbReference>
<keyword evidence="2" id="KW-0521">NADP</keyword>
<dbReference type="InterPro" id="IPR002347">
    <property type="entry name" value="SDR_fam"/>
</dbReference>
<proteinExistence type="inferred from homology"/>
<gene>
    <name evidence="5" type="ORF">Moror_15962</name>
</gene>
<reference evidence="5 6" key="1">
    <citation type="journal article" date="2014" name="BMC Genomics">
        <title>Genome and secretome analysis of the hemibiotrophic fungal pathogen, Moniliophthora roreri, which causes frosty pod rot disease of cacao: mechanisms of the biotrophic and necrotrophic phases.</title>
        <authorList>
            <person name="Meinhardt L.W."/>
            <person name="Costa G.G.L."/>
            <person name="Thomazella D.P.T."/>
            <person name="Teixeira P.J.P.L."/>
            <person name="Carazzolle M.F."/>
            <person name="Schuster S.C."/>
            <person name="Carlson J.E."/>
            <person name="Guiltinan M.J."/>
            <person name="Mieczkowski P."/>
            <person name="Farmer A."/>
            <person name="Ramaraj T."/>
            <person name="Crozier J."/>
            <person name="Davis R.E."/>
            <person name="Shao J."/>
            <person name="Melnick R.L."/>
            <person name="Pereira G.A.G."/>
            <person name="Bailey B.A."/>
        </authorList>
    </citation>
    <scope>NUCLEOTIDE SEQUENCE [LARGE SCALE GENOMIC DNA]</scope>
    <source>
        <strain evidence="5 6">MCA 2997</strain>
    </source>
</reference>
<dbReference type="SUPFAM" id="SSF51735">
    <property type="entry name" value="NAD(P)-binding Rossmann-fold domains"/>
    <property type="match status" value="1"/>
</dbReference>
<keyword evidence="3" id="KW-0560">Oxidoreductase</keyword>
<evidence type="ECO:0000256" key="1">
    <source>
        <dbReference type="ARBA" id="ARBA00006484"/>
    </source>
</evidence>
<dbReference type="AlphaFoldDB" id="V2YLZ9"/>
<dbReference type="PANTHER" id="PTHR43963">
    <property type="entry name" value="CARBONYL REDUCTASE 1-RELATED"/>
    <property type="match status" value="1"/>
</dbReference>
<name>V2YLZ9_MONRO</name>